<keyword evidence="8 12" id="KW-1133">Transmembrane helix</keyword>
<keyword evidence="3" id="KW-1003">Cell membrane</keyword>
<dbReference type="PROSITE" id="PS51450">
    <property type="entry name" value="LRR"/>
    <property type="match status" value="1"/>
</dbReference>
<sequence>MLLLGHLHGFSSCIEKERKALLELKKFVMSRCEECEYDSVLPTWTNDTKSDCCQWENIKCNRTSRRLTGLSLYTSYYLEISLLNLSLLHPFEEVRSLDLSNSRLNGLVDDVEGYKSLRRLRNLQILNFSSNEFNNSIFPFLNAATSLTTLSLRRNNMYGPIPLKELKNLTNLELLDLSGNRIDGSMPVREFPYLKKLKALDLSSNGIYSSMEWQGLKNLTNLEVLSLGYNYFDGPIPIEVFCEMKNLQELDLRGINFVGQLPLCFGNLNKLRFLDLSSNQLTGNIPPSFSSLESLEYLSLSDNSFEGFFSLNPLTNLTKLKVFIFSSKDDMVQVKIESTWQPLFQLSVLVLRLCSLEKIPNFLMYQKNLHVVDLSGNRISGIIPTWLLENNPELEVLQLKNNSFTIFQMPTSVHNLQVLDFSENNIGGLFPDNFGRVLPNLVHMNGSNNGFQGNFPSSMGEMYNISFLDLSYNNLSGELPQSFVSSCFSLSILQLSHNKFSGHFLPRQTNFTSLIVLRINNNLFTGKIGVGLLTLVDLCILDMSNNFLEGELPPLLLVFEYLNFLDLSGNLLSGALPSHVSLDNVLFLHNNNFTGPIPDTFLGSIQILDLRNNKLSGNIPQFVDTQDISFLLLRGNSLTGYIPSTLCEFSKMRLLDLSDNKLNGFIPSCFNNLSFGLARKEEITNYYVAVALESFYLGFYKSTFVVENFRLDYSNYFEIDVKFATKQRYDSYIGAFQFSEGTLNSMYGLDLSSNELSGVIPAELGDLFKLRALNLSHNFLSSHIPDSFSKLQDIESLDLSYNMLQGSIPHQLTNLTSLAIFNVSYNNLSGIIPQGKQFNTFDENSYLGNPLLCGPPTDTSCETKKNSEENANGGEEDDKEVAIDMLVFYWSTAGTYVTALIGILVLMCVDCSWRRAWLRLVDAFIASAKSKLA</sequence>
<dbReference type="GO" id="GO:0005886">
    <property type="term" value="C:plasma membrane"/>
    <property type="evidence" value="ECO:0007669"/>
    <property type="project" value="UniProtKB-SubCell"/>
</dbReference>
<keyword evidence="7" id="KW-0677">Repeat</keyword>
<evidence type="ECO:0000256" key="10">
    <source>
        <dbReference type="ARBA" id="ARBA00023170"/>
    </source>
</evidence>
<dbReference type="EMBL" id="CP002688">
    <property type="protein sequence ID" value="ANM68733.1"/>
    <property type="molecule type" value="Genomic_DNA"/>
</dbReference>
<organism evidence="16 17">
    <name type="scientific">Arabidopsis thaliana</name>
    <name type="common">Mouse-ear cress</name>
    <dbReference type="NCBI Taxonomy" id="3702"/>
    <lineage>
        <taxon>Eukaryota</taxon>
        <taxon>Viridiplantae</taxon>
        <taxon>Streptophyta</taxon>
        <taxon>Embryophyta</taxon>
        <taxon>Tracheophyta</taxon>
        <taxon>Spermatophyta</taxon>
        <taxon>Magnoliopsida</taxon>
        <taxon>eudicotyledons</taxon>
        <taxon>Gunneridae</taxon>
        <taxon>Pentapetalae</taxon>
        <taxon>rosids</taxon>
        <taxon>malvids</taxon>
        <taxon>Brassicales</taxon>
        <taxon>Brassicaceae</taxon>
        <taxon>Camelineae</taxon>
        <taxon>Arabidopsis</taxon>
    </lineage>
</organism>
<feature type="domain" description="Disease resistance R13L4/SHOC-2-like LRR" evidence="14">
    <location>
        <begin position="195"/>
        <end position="398"/>
    </location>
</feature>
<evidence type="ECO:0000313" key="16">
    <source>
        <dbReference type="EMBL" id="ANM68730.1"/>
    </source>
</evidence>
<dbReference type="SMART" id="SM00369">
    <property type="entry name" value="LRR_TYP"/>
    <property type="match status" value="11"/>
</dbReference>
<evidence type="ECO:0000313" key="18">
    <source>
        <dbReference type="TAIR" id="AT5G49290"/>
    </source>
</evidence>
<reference evidence="17" key="4">
    <citation type="journal article" date="2017" name="Plant J.">
        <title>Araport11: a complete reannotation of the Arabidopsis thaliana reference genome.</title>
        <authorList>
            <person name="Cheng C.Y."/>
            <person name="Krishnakumar V."/>
            <person name="Chan A.P."/>
            <person name="Thibaud-Nissen F."/>
            <person name="Schobel S."/>
            <person name="Town C.D."/>
        </authorList>
    </citation>
    <scope>GENOME REANNOTATION</scope>
    <source>
        <strain evidence="17">cv. Columbia</strain>
    </source>
</reference>
<evidence type="ECO:0000259" key="13">
    <source>
        <dbReference type="Pfam" id="PF08263"/>
    </source>
</evidence>
<proteinExistence type="inferred from homology"/>
<gene>
    <name evidence="16 18" type="primary">RLP56</name>
    <name evidence="16" type="synonym">ATRLP56</name>
    <name evidence="16" type="synonym">receptor like protein 56</name>
    <name evidence="15 16" type="ordered locus">At5g49290</name>
    <name evidence="16" type="ORF">K21P3.17</name>
    <name evidence="16" type="ORF">K21P3_17</name>
</gene>
<evidence type="ECO:0000256" key="3">
    <source>
        <dbReference type="ARBA" id="ARBA00022475"/>
    </source>
</evidence>
<comment type="similarity">
    <text evidence="2">Belongs to the RLP family.</text>
</comment>
<keyword evidence="5 12" id="KW-0812">Transmembrane</keyword>
<dbReference type="InterPro" id="IPR055414">
    <property type="entry name" value="LRR_R13L4/SHOC2-like"/>
</dbReference>
<dbReference type="RefSeq" id="NP_001330456.1">
    <property type="nucleotide sequence ID" value="NM_001344830.1"/>
</dbReference>
<dbReference type="PRINTS" id="PR00019">
    <property type="entry name" value="LEURICHRPT"/>
</dbReference>
<dbReference type="EMBL" id="CP002688">
    <property type="protein sequence ID" value="ANM68730.1"/>
    <property type="molecule type" value="Genomic_DNA"/>
</dbReference>
<evidence type="ECO:0000313" key="15">
    <source>
        <dbReference type="Araport" id="AT5G49290"/>
    </source>
</evidence>
<dbReference type="InterPro" id="IPR051502">
    <property type="entry name" value="RLP_Defense_Trigger"/>
</dbReference>
<dbReference type="GeneID" id="834989"/>
<dbReference type="PANTHER" id="PTHR48062:SF52">
    <property type="entry name" value="RECEPTOR-LIKE PROTEIN 8-RELATED"/>
    <property type="match status" value="1"/>
</dbReference>
<dbReference type="InterPro" id="IPR003591">
    <property type="entry name" value="Leu-rich_rpt_typical-subtyp"/>
</dbReference>
<keyword evidence="10 16" id="KW-0675">Receptor</keyword>
<dbReference type="Araport" id="AT5G49290"/>
<evidence type="ECO:0000256" key="4">
    <source>
        <dbReference type="ARBA" id="ARBA00022614"/>
    </source>
</evidence>
<keyword evidence="17" id="KW-1185">Reference proteome</keyword>
<evidence type="ECO:0000256" key="6">
    <source>
        <dbReference type="ARBA" id="ARBA00022729"/>
    </source>
</evidence>
<evidence type="ECO:0000256" key="11">
    <source>
        <dbReference type="ARBA" id="ARBA00023180"/>
    </source>
</evidence>
<dbReference type="Pfam" id="PF08263">
    <property type="entry name" value="LRRNT_2"/>
    <property type="match status" value="1"/>
</dbReference>
<dbReference type="InterPro" id="IPR032675">
    <property type="entry name" value="LRR_dom_sf"/>
</dbReference>
<dbReference type="Pfam" id="PF23598">
    <property type="entry name" value="LRR_14"/>
    <property type="match status" value="1"/>
</dbReference>
<dbReference type="RefSeq" id="NP_001330459.1">
    <property type="nucleotide sequence ID" value="NM_001344832.1"/>
</dbReference>
<name>A0A1P8BAV7_ARATH</name>
<evidence type="ECO:0000256" key="8">
    <source>
        <dbReference type="ARBA" id="ARBA00022989"/>
    </source>
</evidence>
<keyword evidence="4" id="KW-0433">Leucine-rich repeat</keyword>
<dbReference type="Pfam" id="PF13855">
    <property type="entry name" value="LRR_8"/>
    <property type="match status" value="1"/>
</dbReference>
<dbReference type="FunFam" id="3.80.10.10:FF:001347">
    <property type="entry name" value="LRR receptor-like serine/threonine-protein kinase GSO2"/>
    <property type="match status" value="1"/>
</dbReference>
<reference evidence="16 17" key="1">
    <citation type="journal article" date="2000" name="Nature">
        <title>Sequence and analysis of chromosome 5 of the plant Arabidopsis thaliana.</title>
        <authorList>
            <consortium name="Kazusa DNA Research Institute"/>
            <consortium name="Cold Spring Harbor and Washington University in St Louis Sequencing Consortium"/>
            <consortium name="European Union Arabidopsis Genome Sequencing Consortium"/>
            <person name="Tabata S."/>
            <person name="Kaneko T."/>
            <person name="Nakamura Y."/>
            <person name="Kotani H."/>
            <person name="Kato T."/>
            <person name="Asamizu E."/>
            <person name="Miyajima N."/>
            <person name="Sasamoto S."/>
            <person name="Kimura T."/>
            <person name="Hosouchi T."/>
            <person name="Kawashima K."/>
            <person name="Kohara M."/>
            <person name="Matsumoto M."/>
            <person name="Matsuno A."/>
            <person name="Muraki A."/>
            <person name="Nakayama S."/>
            <person name="Nakazaki N."/>
            <person name="Naruo K."/>
            <person name="Okumura S."/>
            <person name="Shinpo S."/>
            <person name="Takeuchi C."/>
            <person name="Wada T."/>
            <person name="Watanabe A."/>
            <person name="Yamada M."/>
            <person name="Yasuda M."/>
            <person name="Sato S."/>
            <person name="de la Bastide M."/>
            <person name="Huang E."/>
            <person name="Spiegel L."/>
            <person name="Gnoj L."/>
            <person name="O'Shaughnessy A."/>
            <person name="Preston R."/>
            <person name="Habermann K."/>
            <person name="Murray J."/>
            <person name="Johnson D."/>
            <person name="Rohlfing T."/>
            <person name="Nelson J."/>
            <person name="Stoneking T."/>
            <person name="Pepin K."/>
            <person name="Spieth J."/>
            <person name="Sekhon M."/>
            <person name="Armstrong J."/>
            <person name="Becker M."/>
            <person name="Belter E."/>
            <person name="Cordum H."/>
            <person name="Cordes M."/>
            <person name="Courtney L."/>
            <person name="Courtney W."/>
            <person name="Dante M."/>
            <person name="Du H."/>
            <person name="Edwards J."/>
            <person name="Fryman J."/>
            <person name="Haakensen B."/>
            <person name="Lamar E."/>
            <person name="Latreille P."/>
            <person name="Leonard S."/>
            <person name="Meyer R."/>
            <person name="Mulvaney E."/>
            <person name="Ozersky P."/>
            <person name="Riley A."/>
            <person name="Strowmatt C."/>
            <person name="Wagner-McPherson C."/>
            <person name="Wollam A."/>
            <person name="Yoakum M."/>
            <person name="Bell M."/>
            <person name="Dedhia N."/>
            <person name="Parnell L."/>
            <person name="Shah R."/>
            <person name="Rodriguez M."/>
            <person name="See L.H."/>
            <person name="Vil D."/>
            <person name="Baker J."/>
            <person name="Kirchoff K."/>
            <person name="Toth K."/>
            <person name="King L."/>
            <person name="Bahret A."/>
            <person name="Miller B."/>
            <person name="Marra M."/>
            <person name="Martienssen R."/>
            <person name="McCombie W.R."/>
            <person name="Wilson R.K."/>
            <person name="Murphy G."/>
            <person name="Bancroft I."/>
            <person name="Volckaert G."/>
            <person name="Wambutt R."/>
            <person name="Dusterhoft A."/>
            <person name="Stiekema W."/>
            <person name="Pohl T."/>
            <person name="Entian K.D."/>
            <person name="Terryn N."/>
            <person name="Hartley N."/>
            <person name="Bent E."/>
            <person name="Johnson S."/>
            <person name="Langham S.A."/>
            <person name="McCullagh B."/>
            <person name="Robben J."/>
            <person name="Grymonprez B."/>
            <person name="Zimmermann W."/>
            <person name="Ramsperger U."/>
            <person name="Wedler H."/>
            <person name="Balke K."/>
            <person name="Wedler E."/>
            <person name="Peters S."/>
            <person name="van Staveren M."/>
            <person name="Dirkse W."/>
            <person name="Mooijman P."/>
            <person name="Lankhorst R.K."/>
            <person name="Weitzenegger T."/>
            <person name="Bothe G."/>
            <person name="Rose M."/>
            <person name="Hauf J."/>
            <person name="Berneiser S."/>
            <person name="Hempel S."/>
            <person name="Feldpausch M."/>
            <person name="Lamberth S."/>
            <person name="Villarroel R."/>
            <person name="Gielen J."/>
            <person name="Ardiles W."/>
            <person name="Bents O."/>
            <person name="Lemcke K."/>
            <person name="Kolesov G."/>
            <person name="Mayer K."/>
            <person name="Rudd S."/>
            <person name="Schoof H."/>
            <person name="Schueller C."/>
            <person name="Zaccaria P."/>
            <person name="Mewes H.W."/>
            <person name="Bevan M."/>
            <person name="Fransz P."/>
        </authorList>
    </citation>
    <scope>NUCLEOTIDE SEQUENCE [LARGE SCALE GENOMIC DNA]</scope>
    <source>
        <strain evidence="17">cv. Columbia</strain>
    </source>
</reference>
<dbReference type="Pfam" id="PF00560">
    <property type="entry name" value="LRR_1"/>
    <property type="match status" value="6"/>
</dbReference>
<dbReference type="SMART" id="SM00365">
    <property type="entry name" value="LRR_SD22"/>
    <property type="match status" value="6"/>
</dbReference>
<dbReference type="InterPro" id="IPR001611">
    <property type="entry name" value="Leu-rich_rpt"/>
</dbReference>
<evidence type="ECO:0000313" key="17">
    <source>
        <dbReference type="Proteomes" id="UP000006548"/>
    </source>
</evidence>
<dbReference type="TAIR" id="AT5G49290">
    <property type="gene designation" value="RLP56"/>
</dbReference>
<evidence type="ECO:0000256" key="1">
    <source>
        <dbReference type="ARBA" id="ARBA00004251"/>
    </source>
</evidence>
<dbReference type="SUPFAM" id="SSF52058">
    <property type="entry name" value="L domain-like"/>
    <property type="match status" value="2"/>
</dbReference>
<evidence type="ECO:0000256" key="2">
    <source>
        <dbReference type="ARBA" id="ARBA00009592"/>
    </source>
</evidence>
<evidence type="ECO:0000256" key="12">
    <source>
        <dbReference type="SAM" id="Phobius"/>
    </source>
</evidence>
<feature type="domain" description="Leucine-rich repeat-containing N-terminal plant-type" evidence="13">
    <location>
        <begin position="16"/>
        <end position="61"/>
    </location>
</feature>
<dbReference type="ExpressionAtlas" id="A0A1P8BAV7">
    <property type="expression patterns" value="baseline and differential"/>
</dbReference>
<reference evidence="16" key="2">
    <citation type="submission" date="2011-02" db="EMBL/GenBank/DDBJ databases">
        <authorList>
            <consortium name="TAIR"/>
            <person name="Swarbreck D."/>
            <person name="Lamesch P."/>
            <person name="Wilks C."/>
            <person name="Huala E."/>
        </authorList>
    </citation>
    <scope>NUCLEOTIDE SEQUENCE</scope>
</reference>
<comment type="subcellular location">
    <subcellularLocation>
        <location evidence="1">Cell membrane</location>
        <topology evidence="1">Single-pass type I membrane protein</topology>
    </subcellularLocation>
</comment>
<dbReference type="AlphaFoldDB" id="A0A1P8BAV7"/>
<feature type="transmembrane region" description="Helical" evidence="12">
    <location>
        <begin position="887"/>
        <end position="909"/>
    </location>
</feature>
<dbReference type="Proteomes" id="UP000006548">
    <property type="component" value="Chromosome 5"/>
</dbReference>
<reference evidence="16" key="3">
    <citation type="submission" date="2016-05" db="EMBL/GenBank/DDBJ databases">
        <authorList>
            <person name="Krishnakumar V."/>
            <person name="Cheng C.-Y."/>
            <person name="Chan A.P."/>
            <person name="Schobel S."/>
            <person name="Kim M."/>
            <person name="Ferlanti E.S."/>
            <person name="Belyaeva I."/>
            <person name="Rosen B.D."/>
            <person name="Micklem G."/>
            <person name="Miller J.R."/>
            <person name="Vaughn M."/>
            <person name="Town C.D."/>
        </authorList>
    </citation>
    <scope>NUCLEOTIDE SEQUENCE</scope>
</reference>
<evidence type="ECO:0000256" key="5">
    <source>
        <dbReference type="ARBA" id="ARBA00022692"/>
    </source>
</evidence>
<dbReference type="FunFam" id="3.80.10.10:FF:000213">
    <property type="entry name" value="Tyrosine-sulfated glycopeptide receptor 1"/>
    <property type="match status" value="1"/>
</dbReference>
<evidence type="ECO:0000259" key="14">
    <source>
        <dbReference type="Pfam" id="PF23598"/>
    </source>
</evidence>
<keyword evidence="11" id="KW-0325">Glycoprotein</keyword>
<dbReference type="Gene3D" id="3.80.10.10">
    <property type="entry name" value="Ribonuclease Inhibitor"/>
    <property type="match status" value="5"/>
</dbReference>
<protein>
    <submittedName>
        <fullName evidence="16">Receptor like protein 56</fullName>
    </submittedName>
</protein>
<dbReference type="InterPro" id="IPR013210">
    <property type="entry name" value="LRR_N_plant-typ"/>
</dbReference>
<dbReference type="SMR" id="A0A1P8BAV7"/>
<evidence type="ECO:0000256" key="9">
    <source>
        <dbReference type="ARBA" id="ARBA00023136"/>
    </source>
</evidence>
<dbReference type="RefSeq" id="NP_001330454.1">
    <property type="nucleotide sequence ID" value="NM_001344834.1"/>
</dbReference>
<dbReference type="EMBL" id="CP002688">
    <property type="protein sequence ID" value="ANM68728.1"/>
    <property type="molecule type" value="Genomic_DNA"/>
</dbReference>
<keyword evidence="9 12" id="KW-0472">Membrane</keyword>
<keyword evidence="6" id="KW-0732">Signal</keyword>
<dbReference type="FunFam" id="3.80.10.10:FF:000041">
    <property type="entry name" value="LRR receptor-like serine/threonine-protein kinase ERECTA"/>
    <property type="match status" value="2"/>
</dbReference>
<evidence type="ECO:0000256" key="7">
    <source>
        <dbReference type="ARBA" id="ARBA00022737"/>
    </source>
</evidence>
<dbReference type="PANTHER" id="PTHR48062">
    <property type="entry name" value="RECEPTOR-LIKE PROTEIN 14"/>
    <property type="match status" value="1"/>
</dbReference>
<accession>A0A1P8BAV7</accession>